<dbReference type="AlphaFoldDB" id="A0A1L9PJM4"/>
<dbReference type="GeneID" id="63730178"/>
<dbReference type="RefSeq" id="XP_040667491.1">
    <property type="nucleotide sequence ID" value="XM_040814667.1"/>
</dbReference>
<feature type="compositionally biased region" description="Low complexity" evidence="1">
    <location>
        <begin position="58"/>
        <end position="76"/>
    </location>
</feature>
<reference evidence="3" key="1">
    <citation type="journal article" date="2017" name="Genome Biol.">
        <title>Comparative genomics reveals high biological diversity and specific adaptations in the industrially and medically important fungal genus Aspergillus.</title>
        <authorList>
            <person name="de Vries R.P."/>
            <person name="Riley R."/>
            <person name="Wiebenga A."/>
            <person name="Aguilar-Osorio G."/>
            <person name="Amillis S."/>
            <person name="Uchima C.A."/>
            <person name="Anderluh G."/>
            <person name="Asadollahi M."/>
            <person name="Askin M."/>
            <person name="Barry K."/>
            <person name="Battaglia E."/>
            <person name="Bayram O."/>
            <person name="Benocci T."/>
            <person name="Braus-Stromeyer S.A."/>
            <person name="Caldana C."/>
            <person name="Canovas D."/>
            <person name="Cerqueira G.C."/>
            <person name="Chen F."/>
            <person name="Chen W."/>
            <person name="Choi C."/>
            <person name="Clum A."/>
            <person name="Dos Santos R.A."/>
            <person name="Damasio A.R."/>
            <person name="Diallinas G."/>
            <person name="Emri T."/>
            <person name="Fekete E."/>
            <person name="Flipphi M."/>
            <person name="Freyberg S."/>
            <person name="Gallo A."/>
            <person name="Gournas C."/>
            <person name="Habgood R."/>
            <person name="Hainaut M."/>
            <person name="Harispe M.L."/>
            <person name="Henrissat B."/>
            <person name="Hilden K.S."/>
            <person name="Hope R."/>
            <person name="Hossain A."/>
            <person name="Karabika E."/>
            <person name="Karaffa L."/>
            <person name="Karanyi Z."/>
            <person name="Krasevec N."/>
            <person name="Kuo A."/>
            <person name="Kusch H."/>
            <person name="LaButti K."/>
            <person name="Lagendijk E.L."/>
            <person name="Lapidus A."/>
            <person name="Levasseur A."/>
            <person name="Lindquist E."/>
            <person name="Lipzen A."/>
            <person name="Logrieco A.F."/>
            <person name="MacCabe A."/>
            <person name="Maekelae M.R."/>
            <person name="Malavazi I."/>
            <person name="Melin P."/>
            <person name="Meyer V."/>
            <person name="Mielnichuk N."/>
            <person name="Miskei M."/>
            <person name="Molnar A.P."/>
            <person name="Mule G."/>
            <person name="Ngan C.Y."/>
            <person name="Orejas M."/>
            <person name="Orosz E."/>
            <person name="Ouedraogo J.P."/>
            <person name="Overkamp K.M."/>
            <person name="Park H.-S."/>
            <person name="Perrone G."/>
            <person name="Piumi F."/>
            <person name="Punt P.J."/>
            <person name="Ram A.F."/>
            <person name="Ramon A."/>
            <person name="Rauscher S."/>
            <person name="Record E."/>
            <person name="Riano-Pachon D.M."/>
            <person name="Robert V."/>
            <person name="Roehrig J."/>
            <person name="Ruller R."/>
            <person name="Salamov A."/>
            <person name="Salih N.S."/>
            <person name="Samson R.A."/>
            <person name="Sandor E."/>
            <person name="Sanguinetti M."/>
            <person name="Schuetze T."/>
            <person name="Sepcic K."/>
            <person name="Shelest E."/>
            <person name="Sherlock G."/>
            <person name="Sophianopoulou V."/>
            <person name="Squina F.M."/>
            <person name="Sun H."/>
            <person name="Susca A."/>
            <person name="Todd R.B."/>
            <person name="Tsang A."/>
            <person name="Unkles S.E."/>
            <person name="van de Wiele N."/>
            <person name="van Rossen-Uffink D."/>
            <person name="Oliveira J.V."/>
            <person name="Vesth T.C."/>
            <person name="Visser J."/>
            <person name="Yu J.-H."/>
            <person name="Zhou M."/>
            <person name="Andersen M.R."/>
            <person name="Archer D.B."/>
            <person name="Baker S.E."/>
            <person name="Benoit I."/>
            <person name="Brakhage A.A."/>
            <person name="Braus G.H."/>
            <person name="Fischer R."/>
            <person name="Frisvad J.C."/>
            <person name="Goldman G.H."/>
            <person name="Houbraken J."/>
            <person name="Oakley B."/>
            <person name="Pocsi I."/>
            <person name="Scazzocchio C."/>
            <person name="Seiboth B."/>
            <person name="vanKuyk P.A."/>
            <person name="Wortman J."/>
            <person name="Dyer P.S."/>
            <person name="Grigoriev I.V."/>
        </authorList>
    </citation>
    <scope>NUCLEOTIDE SEQUENCE [LARGE SCALE GENOMIC DNA]</scope>
    <source>
        <strain evidence="3">CBS 583.65</strain>
    </source>
</reference>
<dbReference type="EMBL" id="KV878128">
    <property type="protein sequence ID" value="OJJ01729.1"/>
    <property type="molecule type" value="Genomic_DNA"/>
</dbReference>
<dbReference type="VEuPathDB" id="FungiDB:ASPVEDRAFT_52621"/>
<name>A0A1L9PJM4_ASPVE</name>
<organism evidence="2 3">
    <name type="scientific">Aspergillus versicolor CBS 583.65</name>
    <dbReference type="NCBI Taxonomy" id="1036611"/>
    <lineage>
        <taxon>Eukaryota</taxon>
        <taxon>Fungi</taxon>
        <taxon>Dikarya</taxon>
        <taxon>Ascomycota</taxon>
        <taxon>Pezizomycotina</taxon>
        <taxon>Eurotiomycetes</taxon>
        <taxon>Eurotiomycetidae</taxon>
        <taxon>Eurotiales</taxon>
        <taxon>Aspergillaceae</taxon>
        <taxon>Aspergillus</taxon>
        <taxon>Aspergillus subgen. Nidulantes</taxon>
    </lineage>
</organism>
<dbReference type="Proteomes" id="UP000184073">
    <property type="component" value="Unassembled WGS sequence"/>
</dbReference>
<accession>A0A1L9PJM4</accession>
<gene>
    <name evidence="2" type="ORF">ASPVEDRAFT_52621</name>
</gene>
<evidence type="ECO:0008006" key="4">
    <source>
        <dbReference type="Google" id="ProtNLM"/>
    </source>
</evidence>
<keyword evidence="3" id="KW-1185">Reference proteome</keyword>
<protein>
    <recommendedName>
        <fullName evidence="4">Velvet domain-containing protein</fullName>
    </recommendedName>
</protein>
<evidence type="ECO:0000313" key="3">
    <source>
        <dbReference type="Proteomes" id="UP000184073"/>
    </source>
</evidence>
<proteinExistence type="predicted"/>
<evidence type="ECO:0000256" key="1">
    <source>
        <dbReference type="SAM" id="MobiDB-lite"/>
    </source>
</evidence>
<feature type="region of interest" description="Disordered" evidence="1">
    <location>
        <begin position="51"/>
        <end position="88"/>
    </location>
</feature>
<sequence>MSSSREYSLSFAIAPPTSVRPGVSFSLPVIVAVRPIGTASSDPLQQLGAGASLRDESGTSPSGGLTGTVSTSVRSRAGNTTSGYARLGPLRITTPGKYKLRVTLVNNTSSGVTVRGFIESSVIHVHAGAAASQQPTPSQISKLQSLIPENIGISQADIASWQQA</sequence>
<dbReference type="OrthoDB" id="4493718at2759"/>
<evidence type="ECO:0000313" key="2">
    <source>
        <dbReference type="EMBL" id="OJJ01729.1"/>
    </source>
</evidence>